<dbReference type="EMBL" id="JAJSOF020000037">
    <property type="protein sequence ID" value="KAJ4428194.1"/>
    <property type="molecule type" value="Genomic_DNA"/>
</dbReference>
<dbReference type="Proteomes" id="UP001148838">
    <property type="component" value="Unassembled WGS sequence"/>
</dbReference>
<gene>
    <name evidence="2" type="ORF">ANN_24209</name>
</gene>
<organism evidence="2 3">
    <name type="scientific">Periplaneta americana</name>
    <name type="common">American cockroach</name>
    <name type="synonym">Blatta americana</name>
    <dbReference type="NCBI Taxonomy" id="6978"/>
    <lineage>
        <taxon>Eukaryota</taxon>
        <taxon>Metazoa</taxon>
        <taxon>Ecdysozoa</taxon>
        <taxon>Arthropoda</taxon>
        <taxon>Hexapoda</taxon>
        <taxon>Insecta</taxon>
        <taxon>Pterygota</taxon>
        <taxon>Neoptera</taxon>
        <taxon>Polyneoptera</taxon>
        <taxon>Dictyoptera</taxon>
        <taxon>Blattodea</taxon>
        <taxon>Blattoidea</taxon>
        <taxon>Blattidae</taxon>
        <taxon>Blattinae</taxon>
        <taxon>Periplaneta</taxon>
    </lineage>
</organism>
<accession>A0ABQ8S2S7</accession>
<sequence>MKSYLPNGQNPPRVVESKKKKISLILCWPSLLIGSRLDGGLAQRVEAQLTNACCYEILHPINPTSQVQVCSSLLASQKAKRSPAKAIIEGRWSRKMKDGEGNHWRPLESDNDGRRMQSLAAGGVGQ</sequence>
<comment type="caution">
    <text evidence="2">The sequence shown here is derived from an EMBL/GenBank/DDBJ whole genome shotgun (WGS) entry which is preliminary data.</text>
</comment>
<reference evidence="2 3" key="1">
    <citation type="journal article" date="2022" name="Allergy">
        <title>Genome assembly and annotation of Periplaneta americana reveal a comprehensive cockroach allergen profile.</title>
        <authorList>
            <person name="Wang L."/>
            <person name="Xiong Q."/>
            <person name="Saelim N."/>
            <person name="Wang L."/>
            <person name="Nong W."/>
            <person name="Wan A.T."/>
            <person name="Shi M."/>
            <person name="Liu X."/>
            <person name="Cao Q."/>
            <person name="Hui J.H.L."/>
            <person name="Sookrung N."/>
            <person name="Leung T.F."/>
            <person name="Tungtrongchitr A."/>
            <person name="Tsui S.K.W."/>
        </authorList>
    </citation>
    <scope>NUCLEOTIDE SEQUENCE [LARGE SCALE GENOMIC DNA]</scope>
    <source>
        <strain evidence="2">PWHHKU_190912</strain>
    </source>
</reference>
<evidence type="ECO:0000256" key="1">
    <source>
        <dbReference type="SAM" id="MobiDB-lite"/>
    </source>
</evidence>
<keyword evidence="3" id="KW-1185">Reference proteome</keyword>
<evidence type="ECO:0000313" key="3">
    <source>
        <dbReference type="Proteomes" id="UP001148838"/>
    </source>
</evidence>
<feature type="region of interest" description="Disordered" evidence="1">
    <location>
        <begin position="92"/>
        <end position="126"/>
    </location>
</feature>
<evidence type="ECO:0000313" key="2">
    <source>
        <dbReference type="EMBL" id="KAJ4428194.1"/>
    </source>
</evidence>
<name>A0ABQ8S2S7_PERAM</name>
<protein>
    <submittedName>
        <fullName evidence="2">Uncharacterized protein</fullName>
    </submittedName>
</protein>
<feature type="compositionally biased region" description="Basic and acidic residues" evidence="1">
    <location>
        <begin position="92"/>
        <end position="115"/>
    </location>
</feature>
<proteinExistence type="predicted"/>